<dbReference type="GO" id="GO:0003723">
    <property type="term" value="F:RNA binding"/>
    <property type="evidence" value="ECO:0007669"/>
    <property type="project" value="InterPro"/>
</dbReference>
<dbReference type="Gene3D" id="3.40.1280.10">
    <property type="match status" value="1"/>
</dbReference>
<accession>A0A177E8T0</accession>
<dbReference type="GO" id="GO:0032259">
    <property type="term" value="P:methylation"/>
    <property type="evidence" value="ECO:0007669"/>
    <property type="project" value="UniProtKB-KW"/>
</dbReference>
<reference evidence="4 5" key="1">
    <citation type="submission" date="2016-02" db="EMBL/GenBank/DDBJ databases">
        <title>Draft genome sequence of Thermodesulfatator sp. S606.</title>
        <authorList>
            <person name="Lai Q."/>
            <person name="Cao J."/>
            <person name="Dupont S."/>
            <person name="Shao Z."/>
            <person name="Jebbar M."/>
            <person name="Alain K."/>
        </authorList>
    </citation>
    <scope>NUCLEOTIDE SEQUENCE [LARGE SCALE GENOMIC DNA]</scope>
    <source>
        <strain evidence="4 5">S606</strain>
    </source>
</reference>
<evidence type="ECO:0000313" key="5">
    <source>
        <dbReference type="Proteomes" id="UP000076964"/>
    </source>
</evidence>
<evidence type="ECO:0000259" key="3">
    <source>
        <dbReference type="Pfam" id="PF00588"/>
    </source>
</evidence>
<feature type="domain" description="tRNA/rRNA methyltransferase SpoU type" evidence="3">
    <location>
        <begin position="58"/>
        <end position="197"/>
    </location>
</feature>
<protein>
    <recommendedName>
        <fullName evidence="3">tRNA/rRNA methyltransferase SpoU type domain-containing protein</fullName>
    </recommendedName>
</protein>
<keyword evidence="1" id="KW-0489">Methyltransferase</keyword>
<dbReference type="PANTHER" id="PTHR46429:SF1">
    <property type="entry name" value="23S RRNA (GUANOSINE-2'-O-)-METHYLTRANSFERASE RLMB"/>
    <property type="match status" value="1"/>
</dbReference>
<dbReference type="InterPro" id="IPR004441">
    <property type="entry name" value="rRNA_MeTrfase_TrmH"/>
</dbReference>
<comment type="caution">
    <text evidence="4">The sequence shown here is derived from an EMBL/GenBank/DDBJ whole genome shotgun (WGS) entry which is preliminary data.</text>
</comment>
<dbReference type="STRING" id="1795632.TH606_05120"/>
<gene>
    <name evidence="4" type="ORF">TH606_05120</name>
</gene>
<dbReference type="PANTHER" id="PTHR46429">
    <property type="entry name" value="23S RRNA (GUANOSINE-2'-O-)-METHYLTRANSFERASE RLMB"/>
    <property type="match status" value="1"/>
</dbReference>
<dbReference type="Pfam" id="PF00588">
    <property type="entry name" value="SpoU_methylase"/>
    <property type="match status" value="1"/>
</dbReference>
<dbReference type="InterPro" id="IPR029026">
    <property type="entry name" value="tRNA_m1G_MTases_N"/>
</dbReference>
<dbReference type="Proteomes" id="UP000076964">
    <property type="component" value="Unassembled WGS sequence"/>
</dbReference>
<dbReference type="InterPro" id="IPR001537">
    <property type="entry name" value="SpoU_MeTrfase"/>
</dbReference>
<dbReference type="EMBL" id="LSFI01000019">
    <property type="protein sequence ID" value="OAG27820.1"/>
    <property type="molecule type" value="Genomic_DNA"/>
</dbReference>
<keyword evidence="5" id="KW-1185">Reference proteome</keyword>
<keyword evidence="2" id="KW-0808">Transferase</keyword>
<evidence type="ECO:0000256" key="2">
    <source>
        <dbReference type="ARBA" id="ARBA00022679"/>
    </source>
</evidence>
<dbReference type="SUPFAM" id="SSF75217">
    <property type="entry name" value="alpha/beta knot"/>
    <property type="match status" value="1"/>
</dbReference>
<dbReference type="OrthoDB" id="9795352at2"/>
<sequence>MRSKGLFYQCHLCQLRFPSLEELKYCPACGGQLALKAIRLLETDDFDSPYKRIEPPCVAVLENVRSAWNVGSILRTGEAAGFSHFYLGGITPTPEHKGVAKTALGAEKKVSWSYNPNTLEVIRELKDTGYFILALETEGSILWHPDMSLPKGPVALVVGNELCGVDPELLKECNLVLRLPMRGGKCSLNVSVAFGVIALWLSARNLK</sequence>
<dbReference type="InterPro" id="IPR029028">
    <property type="entry name" value="Alpha/beta_knot_MTases"/>
</dbReference>
<dbReference type="GO" id="GO:0008173">
    <property type="term" value="F:RNA methyltransferase activity"/>
    <property type="evidence" value="ECO:0007669"/>
    <property type="project" value="InterPro"/>
</dbReference>
<dbReference type="RefSeq" id="WP_082863528.1">
    <property type="nucleotide sequence ID" value="NZ_LSFI01000019.1"/>
</dbReference>
<evidence type="ECO:0000313" key="4">
    <source>
        <dbReference type="EMBL" id="OAG27820.1"/>
    </source>
</evidence>
<organism evidence="4 5">
    <name type="scientific">Thermodesulfatator autotrophicus</name>
    <dbReference type="NCBI Taxonomy" id="1795632"/>
    <lineage>
        <taxon>Bacteria</taxon>
        <taxon>Pseudomonadati</taxon>
        <taxon>Thermodesulfobacteriota</taxon>
        <taxon>Thermodesulfobacteria</taxon>
        <taxon>Thermodesulfobacteriales</taxon>
        <taxon>Thermodesulfatatoraceae</taxon>
        <taxon>Thermodesulfatator</taxon>
    </lineage>
</organism>
<evidence type="ECO:0000256" key="1">
    <source>
        <dbReference type="ARBA" id="ARBA00022603"/>
    </source>
</evidence>
<dbReference type="GO" id="GO:0006396">
    <property type="term" value="P:RNA processing"/>
    <property type="evidence" value="ECO:0007669"/>
    <property type="project" value="InterPro"/>
</dbReference>
<dbReference type="AlphaFoldDB" id="A0A177E8T0"/>
<dbReference type="CDD" id="cd18097">
    <property type="entry name" value="SpoU-like"/>
    <property type="match status" value="1"/>
</dbReference>
<name>A0A177E8T0_9BACT</name>
<dbReference type="GO" id="GO:0005829">
    <property type="term" value="C:cytosol"/>
    <property type="evidence" value="ECO:0007669"/>
    <property type="project" value="TreeGrafter"/>
</dbReference>
<proteinExistence type="predicted"/>